<keyword evidence="2" id="KW-1185">Reference proteome</keyword>
<accession>A0A386HPW9</accession>
<protein>
    <submittedName>
        <fullName evidence="1">Uncharacterized protein</fullName>
    </submittedName>
</protein>
<evidence type="ECO:0000313" key="2">
    <source>
        <dbReference type="Proteomes" id="UP000266118"/>
    </source>
</evidence>
<dbReference type="EMBL" id="CP032489">
    <property type="protein sequence ID" value="AYD47481.1"/>
    <property type="molecule type" value="Genomic_DNA"/>
</dbReference>
<organism evidence="1 2">
    <name type="scientific">Arachidicoccus soli</name>
    <dbReference type="NCBI Taxonomy" id="2341117"/>
    <lineage>
        <taxon>Bacteria</taxon>
        <taxon>Pseudomonadati</taxon>
        <taxon>Bacteroidota</taxon>
        <taxon>Chitinophagia</taxon>
        <taxon>Chitinophagales</taxon>
        <taxon>Chitinophagaceae</taxon>
        <taxon>Arachidicoccus</taxon>
    </lineage>
</organism>
<dbReference type="AlphaFoldDB" id="A0A386HPW9"/>
<proteinExistence type="predicted"/>
<evidence type="ECO:0000313" key="1">
    <source>
        <dbReference type="EMBL" id="AYD47481.1"/>
    </source>
</evidence>
<gene>
    <name evidence="1" type="ORF">D6B99_07605</name>
</gene>
<name>A0A386HPW9_9BACT</name>
<dbReference type="Proteomes" id="UP000266118">
    <property type="component" value="Chromosome"/>
</dbReference>
<reference evidence="1 2" key="1">
    <citation type="submission" date="2018-09" db="EMBL/GenBank/DDBJ databases">
        <title>Arachidicoccus sp. nov., a bacterium isolated from soil.</title>
        <authorList>
            <person name="Weon H.-Y."/>
            <person name="Kwon S.-W."/>
            <person name="Lee S.A."/>
        </authorList>
    </citation>
    <scope>NUCLEOTIDE SEQUENCE [LARGE SCALE GENOMIC DNA]</scope>
    <source>
        <strain evidence="1 2">KIS59-12</strain>
    </source>
</reference>
<sequence>MQATEGNPCYLVVNPIIFYSKISLYNKTSVALIALDRIYDSLKKEEIYHPFTPNSYPKDSYNYQDKFLIFFLPLRMGRAIELGETTCPDFSFKIQHMHAADTSLKSGMIMDAHTSFTLSPDKYIFLKLNAQVTT</sequence>
<dbReference type="KEGG" id="ark:D6B99_07605"/>